<feature type="transmembrane region" description="Helical" evidence="1">
    <location>
        <begin position="259"/>
        <end position="278"/>
    </location>
</feature>
<dbReference type="OrthoDB" id="5242695at2"/>
<keyword evidence="1" id="KW-0812">Transmembrane</keyword>
<feature type="transmembrane region" description="Helical" evidence="1">
    <location>
        <begin position="315"/>
        <end position="334"/>
    </location>
</feature>
<keyword evidence="1" id="KW-1133">Transmembrane helix</keyword>
<reference evidence="3" key="1">
    <citation type="submission" date="2016-10" db="EMBL/GenBank/DDBJ databases">
        <title>High microdiversification within the ubiquitous acI lineage of Actinobacteria.</title>
        <authorList>
            <person name="Neuenschwander S.M."/>
            <person name="Salcher M."/>
            <person name="Ghai R."/>
            <person name="Pernthaler J."/>
        </authorList>
    </citation>
    <scope>NUCLEOTIDE SEQUENCE [LARGE SCALE GENOMIC DNA]</scope>
</reference>
<feature type="transmembrane region" description="Helical" evidence="1">
    <location>
        <begin position="50"/>
        <end position="74"/>
    </location>
</feature>
<feature type="transmembrane region" description="Helical" evidence="1">
    <location>
        <begin position="86"/>
        <end position="107"/>
    </location>
</feature>
<sequence>MKFALQRFRYAATGRWAVSIRTYTPIVMPFGFLTSIEREQSFNRTSITEAVVIAVGGELVCALYIFIMQTVLLGNRYQRLQPLWRCLIVWFGAGFVRGFFTACNANWNFGYEFDFLNRIFPSMTYTGLAMALVAFFFGSIERKRIEIKALNSLDQILQTDQENLIEAEERQKVVAQQVFQNQILPQINSLQDGINELLKDPQNQTDSRSLKTLYEQSVAVANSLQSQKGNLKNQQLVNPRPDKDQDSYSYWSALLPRTLSVRITFITLLLGSFSGQYSRNGIEGVKAGFVGAVIVTAYIFPLAQIVKRNMRFKSAAYFFAYMGAFVLQAVYNVIQPKLLLVLDNPYAPWYSAIKTTYGLYIASVIATMLVLVQGSFKNLIESGAQLEKNVELLHLQNLELEQSITESQFGTLQGKISGVSMALHLMGTMESIDQKRKTELLSDASELLKESLNALKIMKEVKP</sequence>
<protein>
    <submittedName>
        <fullName evidence="2">Uncharacterized protein</fullName>
    </submittedName>
</protein>
<dbReference type="RefSeq" id="WP_095680954.1">
    <property type="nucleotide sequence ID" value="NZ_CP016768.2"/>
</dbReference>
<feature type="transmembrane region" description="Helical" evidence="1">
    <location>
        <begin position="284"/>
        <end position="303"/>
    </location>
</feature>
<name>A0A249JYN5_9ACTN</name>
<accession>A0A249JYN5</accession>
<feature type="transmembrane region" description="Helical" evidence="1">
    <location>
        <begin position="354"/>
        <end position="372"/>
    </location>
</feature>
<evidence type="ECO:0000256" key="1">
    <source>
        <dbReference type="SAM" id="Phobius"/>
    </source>
</evidence>
<organism evidence="2 3">
    <name type="scientific">Candidatus Nanopelagicus limnae</name>
    <dbReference type="NCBI Taxonomy" id="1884634"/>
    <lineage>
        <taxon>Bacteria</taxon>
        <taxon>Bacillati</taxon>
        <taxon>Actinomycetota</taxon>
        <taxon>Actinomycetes</taxon>
        <taxon>Candidatus Nanopelagicales</taxon>
        <taxon>Candidatus Nanopelagicaceae</taxon>
        <taxon>Candidatus Nanopelagicus</taxon>
    </lineage>
</organism>
<dbReference type="EMBL" id="CP016768">
    <property type="protein sequence ID" value="ASY09648.1"/>
    <property type="molecule type" value="Genomic_DNA"/>
</dbReference>
<dbReference type="Proteomes" id="UP000217153">
    <property type="component" value="Chromosome"/>
</dbReference>
<keyword evidence="3" id="KW-1185">Reference proteome</keyword>
<feature type="transmembrane region" description="Helical" evidence="1">
    <location>
        <begin position="119"/>
        <end position="138"/>
    </location>
</feature>
<evidence type="ECO:0000313" key="2">
    <source>
        <dbReference type="EMBL" id="ASY09648.1"/>
    </source>
</evidence>
<dbReference type="KEGG" id="abam:B1s21122_04830"/>
<gene>
    <name evidence="2" type="ORF">B1s21122_04830</name>
</gene>
<proteinExistence type="predicted"/>
<keyword evidence="1" id="KW-0472">Membrane</keyword>
<dbReference type="AlphaFoldDB" id="A0A249JYN5"/>
<evidence type="ECO:0000313" key="3">
    <source>
        <dbReference type="Proteomes" id="UP000217153"/>
    </source>
</evidence>